<evidence type="ECO:0000313" key="3">
    <source>
        <dbReference type="Proteomes" id="UP000178606"/>
    </source>
</evidence>
<evidence type="ECO:0000256" key="1">
    <source>
        <dbReference type="HAMAP-Rule" id="MF_01270"/>
    </source>
</evidence>
<dbReference type="GO" id="GO:0097175">
    <property type="term" value="P:1,6-anhydro-N-acetyl-beta-muramic acid catabolic process"/>
    <property type="evidence" value="ECO:0007669"/>
    <property type="project" value="UniProtKB-UniRule"/>
</dbReference>
<keyword evidence="1" id="KW-0547">Nucleotide-binding</keyword>
<dbReference type="NCBIfam" id="NF007148">
    <property type="entry name" value="PRK09585.3-2"/>
    <property type="match status" value="1"/>
</dbReference>
<dbReference type="UniPathway" id="UPA00343"/>
<keyword evidence="1" id="KW-0808">Transferase</keyword>
<dbReference type="EMBL" id="MFKF01000207">
    <property type="protein sequence ID" value="OGG50509.1"/>
    <property type="molecule type" value="Genomic_DNA"/>
</dbReference>
<sequence>MVLNLLRILEKPSRLIVGLMSGTSADGVDAALVEVEGSGAGTKARLIAFECLPYPPALRAEVLALCDAATGRVDQVCRMNALLGEWFAEAAHRVVRKAGLGMAEVDLIGSHGQTIHHLPEPAEMHGYAVRSTLQIGDPCVIAERTGVATVGDFRVRDVAAGGQGAPLVPLADYLLYRSETAGRAMLNVGGIANVTILPAGCGLEEVYAFDLGPGNMVIDRLMGRITGGRVSYDEGGKVAGTGRVHPGLLAEMMAHPFFNLPPPKSTGREAFGAAYADAFLARARGRGLPDADAVATATAFTAEAVADGLRRFVREPVQEVIASGGGAHNETLMSLLRARLRGVRGIEEVGGSSEAKEALAFAVLANETLAGGPGNVPRVTGASHPALLGKIAPA</sequence>
<comment type="catalytic activity">
    <reaction evidence="1">
        <text>1,6-anhydro-N-acetyl-beta-muramate + ATP + H2O = N-acetyl-D-muramate 6-phosphate + ADP + H(+)</text>
        <dbReference type="Rhea" id="RHEA:24952"/>
        <dbReference type="ChEBI" id="CHEBI:15377"/>
        <dbReference type="ChEBI" id="CHEBI:15378"/>
        <dbReference type="ChEBI" id="CHEBI:30616"/>
        <dbReference type="ChEBI" id="CHEBI:58690"/>
        <dbReference type="ChEBI" id="CHEBI:58722"/>
        <dbReference type="ChEBI" id="CHEBI:456216"/>
        <dbReference type="EC" id="2.7.1.170"/>
    </reaction>
</comment>
<reference evidence="2 3" key="1">
    <citation type="journal article" date="2016" name="Nat. Commun.">
        <title>Thousands of microbial genomes shed light on interconnected biogeochemical processes in an aquifer system.</title>
        <authorList>
            <person name="Anantharaman K."/>
            <person name="Brown C.T."/>
            <person name="Hug L.A."/>
            <person name="Sharon I."/>
            <person name="Castelle C.J."/>
            <person name="Probst A.J."/>
            <person name="Thomas B.C."/>
            <person name="Singh A."/>
            <person name="Wilkins M.J."/>
            <person name="Karaoz U."/>
            <person name="Brodie E.L."/>
            <person name="Williams K.H."/>
            <person name="Hubbard S.S."/>
            <person name="Banfield J.F."/>
        </authorList>
    </citation>
    <scope>NUCLEOTIDE SEQUENCE [LARGE SCALE GENOMIC DNA]</scope>
    <source>
        <strain evidence="3">RIFCSPLOWO2_12_FULL_64_10</strain>
    </source>
</reference>
<dbReference type="GO" id="GO:0009254">
    <property type="term" value="P:peptidoglycan turnover"/>
    <property type="evidence" value="ECO:0007669"/>
    <property type="project" value="UniProtKB-UniRule"/>
</dbReference>
<dbReference type="GO" id="GO:0016773">
    <property type="term" value="F:phosphotransferase activity, alcohol group as acceptor"/>
    <property type="evidence" value="ECO:0007669"/>
    <property type="project" value="UniProtKB-UniRule"/>
</dbReference>
<comment type="caution">
    <text evidence="2">The sequence shown here is derived from an EMBL/GenBank/DDBJ whole genome shotgun (WGS) entry which is preliminary data.</text>
</comment>
<dbReference type="CDD" id="cd24050">
    <property type="entry name" value="ASKHA_NBD_ANMK"/>
    <property type="match status" value="1"/>
</dbReference>
<dbReference type="PANTHER" id="PTHR30605:SF0">
    <property type="entry name" value="ANHYDRO-N-ACETYLMURAMIC ACID KINASE"/>
    <property type="match status" value="1"/>
</dbReference>
<dbReference type="AlphaFoldDB" id="A0A1F6CMS9"/>
<keyword evidence="1 2" id="KW-0418">Kinase</keyword>
<dbReference type="SUPFAM" id="SSF53067">
    <property type="entry name" value="Actin-like ATPase domain"/>
    <property type="match status" value="1"/>
</dbReference>
<proteinExistence type="inferred from homology"/>
<comment type="similarity">
    <text evidence="1">Belongs to the anhydro-N-acetylmuramic acid kinase family.</text>
</comment>
<comment type="pathway">
    <text evidence="1">Cell wall biogenesis; peptidoglycan recycling.</text>
</comment>
<dbReference type="Pfam" id="PF03702">
    <property type="entry name" value="AnmK"/>
    <property type="match status" value="1"/>
</dbReference>
<dbReference type="InterPro" id="IPR005338">
    <property type="entry name" value="Anhydro_N_Ac-Mur_kinase"/>
</dbReference>
<protein>
    <recommendedName>
        <fullName evidence="1">Anhydro-N-acetylmuramic acid kinase</fullName>
        <ecNumber evidence="1">2.7.1.170</ecNumber>
    </recommendedName>
    <alternativeName>
        <fullName evidence="1">AnhMurNAc kinase</fullName>
    </alternativeName>
</protein>
<dbReference type="HAMAP" id="MF_01270">
    <property type="entry name" value="AnhMurNAc_kinase"/>
    <property type="match status" value="1"/>
</dbReference>
<name>A0A1F6CMS9_HANXR</name>
<dbReference type="GO" id="GO:0005524">
    <property type="term" value="F:ATP binding"/>
    <property type="evidence" value="ECO:0007669"/>
    <property type="project" value="UniProtKB-UniRule"/>
</dbReference>
<gene>
    <name evidence="1" type="primary">anmK</name>
    <name evidence="2" type="ORF">A3F84_17785</name>
</gene>
<dbReference type="GO" id="GO:0006040">
    <property type="term" value="P:amino sugar metabolic process"/>
    <property type="evidence" value="ECO:0007669"/>
    <property type="project" value="InterPro"/>
</dbReference>
<dbReference type="GO" id="GO:0016301">
    <property type="term" value="F:kinase activity"/>
    <property type="evidence" value="ECO:0007669"/>
    <property type="project" value="UniProtKB-KW"/>
</dbReference>
<evidence type="ECO:0000313" key="2">
    <source>
        <dbReference type="EMBL" id="OGG50509.1"/>
    </source>
</evidence>
<dbReference type="Proteomes" id="UP000178606">
    <property type="component" value="Unassembled WGS sequence"/>
</dbReference>
<dbReference type="InterPro" id="IPR043129">
    <property type="entry name" value="ATPase_NBD"/>
</dbReference>
<comment type="pathway">
    <text evidence="1">Amino-sugar metabolism; 1,6-anhydro-N-acetylmuramate degradation.</text>
</comment>
<dbReference type="UniPathway" id="UPA00544"/>
<organism evidence="2 3">
    <name type="scientific">Handelsmanbacteria sp. (strain RIFCSPLOWO2_12_FULL_64_10)</name>
    <dbReference type="NCBI Taxonomy" id="1817868"/>
    <lineage>
        <taxon>Bacteria</taxon>
        <taxon>Candidatus Handelsmaniibacteriota</taxon>
    </lineage>
</organism>
<dbReference type="PANTHER" id="PTHR30605">
    <property type="entry name" value="ANHYDRO-N-ACETYLMURAMIC ACID KINASE"/>
    <property type="match status" value="1"/>
</dbReference>
<dbReference type="Gene3D" id="3.30.420.40">
    <property type="match status" value="2"/>
</dbReference>
<accession>A0A1F6CMS9</accession>
<dbReference type="EC" id="2.7.1.170" evidence="1"/>
<comment type="function">
    <text evidence="1">Catalyzes the specific phosphorylation of 1,6-anhydro-N-acetylmuramic acid (anhMurNAc) with the simultaneous cleavage of the 1,6-anhydro ring, generating MurNAc-6-P. Is required for the utilization of anhMurNAc either imported from the medium or derived from its own cell wall murein, and thus plays a role in cell wall recycling.</text>
</comment>
<feature type="binding site" evidence="1">
    <location>
        <begin position="22"/>
        <end position="29"/>
    </location>
    <ligand>
        <name>ATP</name>
        <dbReference type="ChEBI" id="CHEBI:30616"/>
    </ligand>
</feature>
<keyword evidence="1" id="KW-0067">ATP-binding</keyword>
<keyword evidence="1" id="KW-0119">Carbohydrate metabolism</keyword>